<feature type="compositionally biased region" description="Pro residues" evidence="1">
    <location>
        <begin position="42"/>
        <end position="51"/>
    </location>
</feature>
<sequence length="141" mass="15084">MVHPPTDALQFLPEPVPSNHLVRRGAARLLSLPAPAVALLAPSPPLPPPSDPDGCLASLPPFHQIRPPRYKGSLDGVVPKPPRWEEMRRGIGHAVLAPSSAWPIDTSSATSPHASPHDVEKPRHTSMLSVRPPYLLSISPG</sequence>
<reference evidence="2" key="2">
    <citation type="journal article" date="2015" name="Data Brief">
        <title>Shoot transcriptome of the giant reed, Arundo donax.</title>
        <authorList>
            <person name="Barrero R.A."/>
            <person name="Guerrero F.D."/>
            <person name="Moolhuijzen P."/>
            <person name="Goolsby J.A."/>
            <person name="Tidwell J."/>
            <person name="Bellgard S.E."/>
            <person name="Bellgard M.I."/>
        </authorList>
    </citation>
    <scope>NUCLEOTIDE SEQUENCE</scope>
    <source>
        <tissue evidence="2">Shoot tissue taken approximately 20 cm above the soil surface</tissue>
    </source>
</reference>
<dbReference type="EMBL" id="GBRH01161000">
    <property type="protein sequence ID" value="JAE36896.1"/>
    <property type="molecule type" value="Transcribed_RNA"/>
</dbReference>
<name>A0A0A9HPS1_ARUDO</name>
<feature type="region of interest" description="Disordered" evidence="1">
    <location>
        <begin position="40"/>
        <end position="78"/>
    </location>
</feature>
<evidence type="ECO:0000313" key="2">
    <source>
        <dbReference type="EMBL" id="JAE36896.1"/>
    </source>
</evidence>
<evidence type="ECO:0000256" key="1">
    <source>
        <dbReference type="SAM" id="MobiDB-lite"/>
    </source>
</evidence>
<organism evidence="2">
    <name type="scientific">Arundo donax</name>
    <name type="common">Giant reed</name>
    <name type="synonym">Donax arundinaceus</name>
    <dbReference type="NCBI Taxonomy" id="35708"/>
    <lineage>
        <taxon>Eukaryota</taxon>
        <taxon>Viridiplantae</taxon>
        <taxon>Streptophyta</taxon>
        <taxon>Embryophyta</taxon>
        <taxon>Tracheophyta</taxon>
        <taxon>Spermatophyta</taxon>
        <taxon>Magnoliopsida</taxon>
        <taxon>Liliopsida</taxon>
        <taxon>Poales</taxon>
        <taxon>Poaceae</taxon>
        <taxon>PACMAD clade</taxon>
        <taxon>Arundinoideae</taxon>
        <taxon>Arundineae</taxon>
        <taxon>Arundo</taxon>
    </lineage>
</organism>
<dbReference type="AlphaFoldDB" id="A0A0A9HPS1"/>
<accession>A0A0A9HPS1</accession>
<protein>
    <submittedName>
        <fullName evidence="2">Uncharacterized protein</fullName>
    </submittedName>
</protein>
<feature type="region of interest" description="Disordered" evidence="1">
    <location>
        <begin position="102"/>
        <end position="141"/>
    </location>
</feature>
<reference evidence="2" key="1">
    <citation type="submission" date="2014-09" db="EMBL/GenBank/DDBJ databases">
        <authorList>
            <person name="Magalhaes I.L.F."/>
            <person name="Oliveira U."/>
            <person name="Santos F.R."/>
            <person name="Vidigal T.H.D.A."/>
            <person name="Brescovit A.D."/>
            <person name="Santos A.J."/>
        </authorList>
    </citation>
    <scope>NUCLEOTIDE SEQUENCE</scope>
    <source>
        <tissue evidence="2">Shoot tissue taken approximately 20 cm above the soil surface</tissue>
    </source>
</reference>
<proteinExistence type="predicted"/>